<dbReference type="Gene3D" id="3.40.50.720">
    <property type="entry name" value="NAD(P)-binding Rossmann-like Domain"/>
    <property type="match status" value="1"/>
</dbReference>
<evidence type="ECO:0000313" key="4">
    <source>
        <dbReference type="Proteomes" id="UP000252479"/>
    </source>
</evidence>
<dbReference type="InterPro" id="IPR002347">
    <property type="entry name" value="SDR_fam"/>
</dbReference>
<comment type="similarity">
    <text evidence="1">Belongs to the short-chain dehydrogenases/reductases (SDR) family.</text>
</comment>
<dbReference type="NCBIfam" id="NF006464">
    <property type="entry name" value="PRK08862.1"/>
    <property type="match status" value="1"/>
</dbReference>
<proteinExistence type="inferred from homology"/>
<sequence>MNIQNSVVVITSAGSHLGQNLAQHFLSLNAYVILVDNNEITLNRTIHQCQQYSSKVFQYLLDDHSFESVQPLFSSINHHFDKGIDVLINLYPSLPSPSLMGDSNLEQYSGQVSNIATTMLCFSKLAAKQMLNNEKKGVIVNLSGQEQIDPHHSSSLISEFTQSWAKELMPFNIRVGGILPSTFRHNSQPNNWAHNHDELIRNAEYIVENDYFNGRVLDCY</sequence>
<accession>A0A368LNU8</accession>
<dbReference type="EMBL" id="QPGL01000001">
    <property type="protein sequence ID" value="RCS73537.1"/>
    <property type="molecule type" value="Genomic_DNA"/>
</dbReference>
<dbReference type="CDD" id="cd05233">
    <property type="entry name" value="SDR_c"/>
    <property type="match status" value="1"/>
</dbReference>
<gene>
    <name evidence="3" type="ORF">CIK83_07880</name>
</gene>
<dbReference type="SUPFAM" id="SSF51735">
    <property type="entry name" value="NAD(P)-binding Rossmann-fold domains"/>
    <property type="match status" value="1"/>
</dbReference>
<reference evidence="3 4" key="1">
    <citation type="journal article" date="2017" name="Elife">
        <title>Extensive horizontal gene transfer in cheese-associated bacteria.</title>
        <authorList>
            <person name="Bonham K.S."/>
            <person name="Wolfe B.E."/>
            <person name="Dutton R.J."/>
        </authorList>
    </citation>
    <scope>NUCLEOTIDE SEQUENCE [LARGE SCALE GENOMIC DNA]</scope>
    <source>
        <strain evidence="3 4">JB196</strain>
    </source>
</reference>
<dbReference type="InterPro" id="IPR036291">
    <property type="entry name" value="NAD(P)-bd_dom_sf"/>
</dbReference>
<dbReference type="GeneID" id="303188835"/>
<organism evidence="3 4">
    <name type="scientific">Vibrio casei</name>
    <dbReference type="NCBI Taxonomy" id="673372"/>
    <lineage>
        <taxon>Bacteria</taxon>
        <taxon>Pseudomonadati</taxon>
        <taxon>Pseudomonadota</taxon>
        <taxon>Gammaproteobacteria</taxon>
        <taxon>Vibrionales</taxon>
        <taxon>Vibrionaceae</taxon>
        <taxon>Vibrio</taxon>
    </lineage>
</organism>
<dbReference type="PANTHER" id="PTHR43639:SF1">
    <property type="entry name" value="SHORT-CHAIN DEHYDROGENASE_REDUCTASE FAMILY PROTEIN"/>
    <property type="match status" value="1"/>
</dbReference>
<evidence type="ECO:0000256" key="2">
    <source>
        <dbReference type="ARBA" id="ARBA00023002"/>
    </source>
</evidence>
<comment type="caution">
    <text evidence="3">The sequence shown here is derived from an EMBL/GenBank/DDBJ whole genome shotgun (WGS) entry which is preliminary data.</text>
</comment>
<evidence type="ECO:0000256" key="1">
    <source>
        <dbReference type="ARBA" id="ARBA00006484"/>
    </source>
</evidence>
<dbReference type="RefSeq" id="WP_086959902.1">
    <property type="nucleotide sequence ID" value="NZ_AP018680.1"/>
</dbReference>
<evidence type="ECO:0000313" key="3">
    <source>
        <dbReference type="EMBL" id="RCS73537.1"/>
    </source>
</evidence>
<keyword evidence="2" id="KW-0560">Oxidoreductase</keyword>
<dbReference type="PANTHER" id="PTHR43639">
    <property type="entry name" value="OXIDOREDUCTASE, SHORT-CHAIN DEHYDROGENASE/REDUCTASE FAMILY (AFU_ORTHOLOGUE AFUA_5G02870)"/>
    <property type="match status" value="1"/>
</dbReference>
<dbReference type="Pfam" id="PF00106">
    <property type="entry name" value="adh_short"/>
    <property type="match status" value="1"/>
</dbReference>
<name>A0A368LNU8_9VIBR</name>
<protein>
    <submittedName>
        <fullName evidence="3">Short chain dehydrogenase</fullName>
    </submittedName>
</protein>
<keyword evidence="4" id="KW-1185">Reference proteome</keyword>
<dbReference type="Proteomes" id="UP000252479">
    <property type="component" value="Unassembled WGS sequence"/>
</dbReference>
<dbReference type="GO" id="GO:0016491">
    <property type="term" value="F:oxidoreductase activity"/>
    <property type="evidence" value="ECO:0007669"/>
    <property type="project" value="UniProtKB-KW"/>
</dbReference>
<dbReference type="OrthoDB" id="5918124at2"/>
<dbReference type="AlphaFoldDB" id="A0A368LNU8"/>